<dbReference type="CDD" id="cd00438">
    <property type="entry name" value="cupin_RmlC"/>
    <property type="match status" value="1"/>
</dbReference>
<comment type="similarity">
    <text evidence="3">Belongs to the dTDP-4-dehydrorhamnose 3,5-epimerase family.</text>
</comment>
<feature type="site" description="Participates in a stacking interaction with the thymidine ring of dTDP-4-oxo-6-deoxyglucose" evidence="2">
    <location>
        <position position="139"/>
    </location>
</feature>
<evidence type="ECO:0000313" key="5">
    <source>
        <dbReference type="Proteomes" id="UP000265800"/>
    </source>
</evidence>
<evidence type="ECO:0000256" key="1">
    <source>
        <dbReference type="PIRSR" id="PIRSR600888-1"/>
    </source>
</evidence>
<dbReference type="GO" id="GO:0005829">
    <property type="term" value="C:cytosol"/>
    <property type="evidence" value="ECO:0007669"/>
    <property type="project" value="TreeGrafter"/>
</dbReference>
<dbReference type="Gene3D" id="2.60.120.10">
    <property type="entry name" value="Jelly Rolls"/>
    <property type="match status" value="1"/>
</dbReference>
<dbReference type="SUPFAM" id="SSF51182">
    <property type="entry name" value="RmlC-like cupins"/>
    <property type="match status" value="1"/>
</dbReference>
<name>A0A399EMG9_9DEIN</name>
<dbReference type="InterPro" id="IPR000888">
    <property type="entry name" value="RmlC-like"/>
</dbReference>
<comment type="caution">
    <text evidence="4">The sequence shown here is derived from an EMBL/GenBank/DDBJ whole genome shotgun (WGS) entry which is preliminary data.</text>
</comment>
<dbReference type="OrthoDB" id="9800680at2"/>
<dbReference type="GO" id="GO:0000271">
    <property type="term" value="P:polysaccharide biosynthetic process"/>
    <property type="evidence" value="ECO:0007669"/>
    <property type="project" value="TreeGrafter"/>
</dbReference>
<dbReference type="GO" id="GO:0008830">
    <property type="term" value="F:dTDP-4-dehydrorhamnose 3,5-epimerase activity"/>
    <property type="evidence" value="ECO:0007669"/>
    <property type="project" value="UniProtKB-UniRule"/>
</dbReference>
<feature type="active site" description="Proton acceptor" evidence="1">
    <location>
        <position position="63"/>
    </location>
</feature>
<dbReference type="Pfam" id="PF00908">
    <property type="entry name" value="dTDP_sugar_isom"/>
    <property type="match status" value="1"/>
</dbReference>
<dbReference type="GO" id="GO:0019305">
    <property type="term" value="P:dTDP-rhamnose biosynthetic process"/>
    <property type="evidence" value="ECO:0007669"/>
    <property type="project" value="UniProtKB-UniRule"/>
</dbReference>
<keyword evidence="3 4" id="KW-0413">Isomerase</keyword>
<accession>A0A399EMG9</accession>
<dbReference type="AlphaFoldDB" id="A0A399EMG9"/>
<gene>
    <name evidence="4" type="primary">rfbC</name>
    <name evidence="4" type="ORF">Mlute_02233</name>
</gene>
<protein>
    <recommendedName>
        <fullName evidence="3">dTDP-4-dehydrorhamnose 3,5-epimerase</fullName>
        <ecNumber evidence="3">5.1.3.13</ecNumber>
    </recommendedName>
    <alternativeName>
        <fullName evidence="3">Thymidine diphospho-4-keto-rhamnose 3,5-epimerase</fullName>
    </alternativeName>
</protein>
<dbReference type="EC" id="5.1.3.13" evidence="3"/>
<dbReference type="NCBIfam" id="TIGR01221">
    <property type="entry name" value="rmlC"/>
    <property type="match status" value="1"/>
</dbReference>
<comment type="function">
    <text evidence="3">Catalyzes the epimerization of the C3' and C5'positions of dTDP-6-deoxy-D-xylo-4-hexulose, forming dTDP-6-deoxy-L-lyxo-4-hexulose.</text>
</comment>
<feature type="active site" description="Proton donor" evidence="1">
    <location>
        <position position="133"/>
    </location>
</feature>
<dbReference type="PANTHER" id="PTHR21047">
    <property type="entry name" value="DTDP-6-DEOXY-D-GLUCOSE-3,5 EPIMERASE"/>
    <property type="match status" value="1"/>
</dbReference>
<reference evidence="4 5" key="1">
    <citation type="submission" date="2018-08" db="EMBL/GenBank/DDBJ databases">
        <title>Meiothermus luteus KCTC 52599 genome sequencing project.</title>
        <authorList>
            <person name="Da Costa M.S."/>
            <person name="Albuquerque L."/>
            <person name="Raposo P."/>
            <person name="Froufe H.J.C."/>
            <person name="Barroso C.S."/>
            <person name="Egas C."/>
        </authorList>
    </citation>
    <scope>NUCLEOTIDE SEQUENCE [LARGE SCALE GENOMIC DNA]</scope>
    <source>
        <strain evidence="4 5">KCTC 52599</strain>
    </source>
</reference>
<dbReference type="Proteomes" id="UP000265800">
    <property type="component" value="Unassembled WGS sequence"/>
</dbReference>
<dbReference type="UniPathway" id="UPA00124"/>
<dbReference type="EMBL" id="QWKZ01000083">
    <property type="protein sequence ID" value="RIH83321.1"/>
    <property type="molecule type" value="Genomic_DNA"/>
</dbReference>
<dbReference type="InterPro" id="IPR011051">
    <property type="entry name" value="RmlC_Cupin_sf"/>
</dbReference>
<comment type="catalytic activity">
    <reaction evidence="3">
        <text>dTDP-4-dehydro-6-deoxy-alpha-D-glucose = dTDP-4-dehydro-beta-L-rhamnose</text>
        <dbReference type="Rhea" id="RHEA:16969"/>
        <dbReference type="ChEBI" id="CHEBI:57649"/>
        <dbReference type="ChEBI" id="CHEBI:62830"/>
        <dbReference type="EC" id="5.1.3.13"/>
    </reaction>
</comment>
<evidence type="ECO:0000256" key="3">
    <source>
        <dbReference type="RuleBase" id="RU364069"/>
    </source>
</evidence>
<dbReference type="InterPro" id="IPR014710">
    <property type="entry name" value="RmlC-like_jellyroll"/>
</dbReference>
<dbReference type="PANTHER" id="PTHR21047:SF2">
    <property type="entry name" value="THYMIDINE DIPHOSPHO-4-KETO-RHAMNOSE 3,5-EPIMERASE"/>
    <property type="match status" value="1"/>
</dbReference>
<comment type="subunit">
    <text evidence="3">Homodimer.</text>
</comment>
<organism evidence="4 5">
    <name type="scientific">Meiothermus luteus</name>
    <dbReference type="NCBI Taxonomy" id="2026184"/>
    <lineage>
        <taxon>Bacteria</taxon>
        <taxon>Thermotogati</taxon>
        <taxon>Deinococcota</taxon>
        <taxon>Deinococci</taxon>
        <taxon>Thermales</taxon>
        <taxon>Thermaceae</taxon>
        <taxon>Meiothermus</taxon>
    </lineage>
</organism>
<sequence length="192" mass="21726">MPFRFEPLAIPEVILVEAKAFPDERGFFMETFKRSEFMQGGIDRVFVQDNYSYSRRGTVRGLHYQMNPAAQGKLVACLRGEIYDVAVDLRKGSSTYGRWVGVVLSAENRRMLWVPEGFAHGFQALTEGVMVWYKVTAEYEPATERGVRWDDPALGIEWPLREEAIVSAKDAALPSLAELSETDNNFTYGGRS</sequence>
<evidence type="ECO:0000256" key="2">
    <source>
        <dbReference type="PIRSR" id="PIRSR600888-3"/>
    </source>
</evidence>
<proteinExistence type="inferred from homology"/>
<comment type="pathway">
    <text evidence="3">Carbohydrate biosynthesis; dTDP-L-rhamnose biosynthesis.</text>
</comment>
<dbReference type="RefSeq" id="WP_119360783.1">
    <property type="nucleotide sequence ID" value="NZ_QWKZ01000083.1"/>
</dbReference>
<evidence type="ECO:0000313" key="4">
    <source>
        <dbReference type="EMBL" id="RIH83321.1"/>
    </source>
</evidence>
<keyword evidence="5" id="KW-1185">Reference proteome</keyword>